<feature type="compositionally biased region" description="Pro residues" evidence="1">
    <location>
        <begin position="856"/>
        <end position="870"/>
    </location>
</feature>
<evidence type="ECO:0000256" key="1">
    <source>
        <dbReference type="SAM" id="MobiDB-lite"/>
    </source>
</evidence>
<dbReference type="InterPro" id="IPR006311">
    <property type="entry name" value="TAT_signal"/>
</dbReference>
<dbReference type="PROSITE" id="PS51318">
    <property type="entry name" value="TAT"/>
    <property type="match status" value="1"/>
</dbReference>
<accession>A0AA48LZZ5</accession>
<reference evidence="2" key="1">
    <citation type="submission" date="2023-07" db="EMBL/GenBank/DDBJ databases">
        <authorList>
            <person name="Pelsma A.J. K."/>
        </authorList>
    </citation>
    <scope>NUCLEOTIDE SEQUENCE</scope>
</reference>
<name>A0AA48LZZ5_9ZZZZ</name>
<sequence>MARDPAARQPIEIGRPAGLQPPGLLRLTRRQFLGGAAAAPVAITSGGKSAAAEEADFYTLILELVDEGSVLLVTERAANATPVAAKTNAKEKAPTDKPTDNAPVDVEALQWRVPAAAFGPFARFDMERPAGEITKTAAPMRRVHVRKCSFGGLEGVTVIFRFTREGQGKDGRWCVELVQSPFGVGNGAAIRFAALLKGEPLKRTLPTDAMERNLKSMFDSGVALAARRPPAMELQMNRDMVFTVASPQPSLTILDGHVAMCAFAFSWRQNDEPARPSGAAKNAAATQATGDGRVRPGAVQPKRDGVFFLGLSSGKIHWPLGRIAVGRSNEHHVDIIPPSHDDHGKGAEPLAFGRIGPSPAIPGRTQTVVGVHVPRAETEVMRDNERIAGLVRADNIVVTRTILPDRRQTRTAVWGDVLGGDPGKNEKMNRAGVGRIDSPIGMLVVGPPASETLSDKLPGRGAPAESEEGGTAAESEEGGAGAGASSTPSAAAPDPGAAKVAPQVVKVAPQDAKAAPQDAKAAPQDAKTEPQGAKTEPQGAEAPSPDPGAAKRLFQAALGDRGGAREATLFAVHDSRAGLRRVSIDLTLLEAAAAPADVSYSRLQFDSGDLRLFYSDGAPIAELSAGEYPLAPASSYVWLARNGQPRARLDLSRATLTCARDYDLVRLAFSFHDFALTIGDRGRTVIHSARETPRVLVRHDGSVEDSRPVLVVTFDPQHVMEEAILRPEPPPLPDVDESIDKDFQRDALLAALGKAETPAEKIDIRKKARAAKSAVDERFKRLADAFEGAATALPEDQRIYIGPYALDPDGMALARATQKQDADDALGAALCEAFKRVDDVYAKLAAAQPSGLRPVLPDPLPPPRPRQAGH</sequence>
<organism evidence="2">
    <name type="scientific">freshwater sediment metagenome</name>
    <dbReference type="NCBI Taxonomy" id="556182"/>
    <lineage>
        <taxon>unclassified sequences</taxon>
        <taxon>metagenomes</taxon>
        <taxon>ecological metagenomes</taxon>
    </lineage>
</organism>
<dbReference type="EMBL" id="OY288114">
    <property type="protein sequence ID" value="CAJ0849381.1"/>
    <property type="molecule type" value="Genomic_DNA"/>
</dbReference>
<gene>
    <name evidence="2" type="ORF">AMST5_00117</name>
</gene>
<feature type="compositionally biased region" description="Low complexity" evidence="1">
    <location>
        <begin position="461"/>
        <end position="473"/>
    </location>
</feature>
<feature type="region of interest" description="Disordered" evidence="1">
    <location>
        <begin position="272"/>
        <end position="299"/>
    </location>
</feature>
<proteinExistence type="predicted"/>
<dbReference type="AlphaFoldDB" id="A0AA48LZZ5"/>
<feature type="region of interest" description="Disordered" evidence="1">
    <location>
        <begin position="851"/>
        <end position="870"/>
    </location>
</feature>
<evidence type="ECO:0000313" key="2">
    <source>
        <dbReference type="EMBL" id="CAJ0849381.1"/>
    </source>
</evidence>
<feature type="region of interest" description="Disordered" evidence="1">
    <location>
        <begin position="442"/>
        <end position="549"/>
    </location>
</feature>
<feature type="compositionally biased region" description="Low complexity" evidence="1">
    <location>
        <begin position="279"/>
        <end position="288"/>
    </location>
</feature>
<protein>
    <submittedName>
        <fullName evidence="2">Uncharacterized protein</fullName>
    </submittedName>
</protein>
<feature type="compositionally biased region" description="Low complexity" evidence="1">
    <location>
        <begin position="483"/>
        <end position="525"/>
    </location>
</feature>